<keyword evidence="4" id="KW-1185">Reference proteome</keyword>
<name>A0ABV3FVA1_9NOCA</name>
<evidence type="ECO:0000256" key="1">
    <source>
        <dbReference type="SAM" id="MobiDB-lite"/>
    </source>
</evidence>
<keyword evidence="2" id="KW-0812">Transmembrane</keyword>
<keyword evidence="2" id="KW-1133">Transmembrane helix</keyword>
<evidence type="ECO:0008006" key="5">
    <source>
        <dbReference type="Google" id="ProtNLM"/>
    </source>
</evidence>
<evidence type="ECO:0000256" key="2">
    <source>
        <dbReference type="SAM" id="Phobius"/>
    </source>
</evidence>
<feature type="transmembrane region" description="Helical" evidence="2">
    <location>
        <begin position="74"/>
        <end position="97"/>
    </location>
</feature>
<feature type="transmembrane region" description="Helical" evidence="2">
    <location>
        <begin position="21"/>
        <end position="41"/>
    </location>
</feature>
<evidence type="ECO:0000313" key="3">
    <source>
        <dbReference type="EMBL" id="MEV0709333.1"/>
    </source>
</evidence>
<protein>
    <recommendedName>
        <fullName evidence="5">Histidine kinase</fullName>
    </recommendedName>
</protein>
<organism evidence="3 4">
    <name type="scientific">Nocardia aurea</name>
    <dbReference type="NCBI Taxonomy" id="2144174"/>
    <lineage>
        <taxon>Bacteria</taxon>
        <taxon>Bacillati</taxon>
        <taxon>Actinomycetota</taxon>
        <taxon>Actinomycetes</taxon>
        <taxon>Mycobacteriales</taxon>
        <taxon>Nocardiaceae</taxon>
        <taxon>Nocardia</taxon>
    </lineage>
</organism>
<comment type="caution">
    <text evidence="3">The sequence shown here is derived from an EMBL/GenBank/DDBJ whole genome shotgun (WGS) entry which is preliminary data.</text>
</comment>
<evidence type="ECO:0000313" key="4">
    <source>
        <dbReference type="Proteomes" id="UP001551695"/>
    </source>
</evidence>
<dbReference type="EMBL" id="JBFAKC010000007">
    <property type="protein sequence ID" value="MEV0709333.1"/>
    <property type="molecule type" value="Genomic_DNA"/>
</dbReference>
<gene>
    <name evidence="3" type="ORF">AB0I48_17370</name>
</gene>
<feature type="transmembrane region" description="Helical" evidence="2">
    <location>
        <begin position="155"/>
        <end position="173"/>
    </location>
</feature>
<feature type="transmembrane region" description="Helical" evidence="2">
    <location>
        <begin position="125"/>
        <end position="143"/>
    </location>
</feature>
<feature type="transmembrane region" description="Helical" evidence="2">
    <location>
        <begin position="47"/>
        <end position="67"/>
    </location>
</feature>
<proteinExistence type="predicted"/>
<keyword evidence="2" id="KW-0472">Membrane</keyword>
<feature type="region of interest" description="Disordered" evidence="1">
    <location>
        <begin position="338"/>
        <end position="358"/>
    </location>
</feature>
<accession>A0ABV3FVA1</accession>
<sequence>MSEPGAPVRDAGTLLGMNTRAAWVIAGFYLCSEAALAITSSGDVDRVWPVLVALALTVLATATLIVARSDPLAPILTLALAISVPVCALLVLCELPVPPTSAAQLWPFGSGTVTATFLCVRGRAAAAWLAMTAMIGVSALWSARTGQGVGHGVEISIINLGPLFMATFFAYTIRPAAHEIFALREESTRRAGREAAAAAALAERRDQTRRVDRLVRPILETIAGPGPLDHEIRTECRLIEAHLRDSLRAPALDVAPVTAKARAARRRGVDVVLVDDHGLDGVTARVRARLVDVVAAELERADAGSVSIRILPPRRSMLATIVVNHPVNGIRRVEVGHDAGLRTTSTGNDEEDRYPGER</sequence>
<dbReference type="Proteomes" id="UP001551695">
    <property type="component" value="Unassembled WGS sequence"/>
</dbReference>
<reference evidence="3 4" key="1">
    <citation type="submission" date="2024-06" db="EMBL/GenBank/DDBJ databases">
        <title>The Natural Products Discovery Center: Release of the First 8490 Sequenced Strains for Exploring Actinobacteria Biosynthetic Diversity.</title>
        <authorList>
            <person name="Kalkreuter E."/>
            <person name="Kautsar S.A."/>
            <person name="Yang D."/>
            <person name="Bader C.D."/>
            <person name="Teijaro C.N."/>
            <person name="Fluegel L."/>
            <person name="Davis C.M."/>
            <person name="Simpson J.R."/>
            <person name="Lauterbach L."/>
            <person name="Steele A.D."/>
            <person name="Gui C."/>
            <person name="Meng S."/>
            <person name="Li G."/>
            <person name="Viehrig K."/>
            <person name="Ye F."/>
            <person name="Su P."/>
            <person name="Kiefer A.F."/>
            <person name="Nichols A."/>
            <person name="Cepeda A.J."/>
            <person name="Yan W."/>
            <person name="Fan B."/>
            <person name="Jiang Y."/>
            <person name="Adhikari A."/>
            <person name="Zheng C.-J."/>
            <person name="Schuster L."/>
            <person name="Cowan T.M."/>
            <person name="Smanski M.J."/>
            <person name="Chevrette M.G."/>
            <person name="De Carvalho L.P.S."/>
            <person name="Shen B."/>
        </authorList>
    </citation>
    <scope>NUCLEOTIDE SEQUENCE [LARGE SCALE GENOMIC DNA]</scope>
    <source>
        <strain evidence="3 4">NPDC050403</strain>
    </source>
</reference>
<dbReference type="RefSeq" id="WP_357784784.1">
    <property type="nucleotide sequence ID" value="NZ_JBFAKC010000007.1"/>
</dbReference>